<dbReference type="EMBL" id="GGEC01076131">
    <property type="protein sequence ID" value="MBX56615.1"/>
    <property type="molecule type" value="Transcribed_RNA"/>
</dbReference>
<protein>
    <submittedName>
        <fullName evidence="1">Uncharacterized protein MANES_06G019600</fullName>
    </submittedName>
</protein>
<accession>A0A2P2PPI7</accession>
<name>A0A2P2PPI7_RHIMU</name>
<sequence>MKNELMEVQDLVHKVIF</sequence>
<dbReference type="AlphaFoldDB" id="A0A2P2PPI7"/>
<reference evidence="1" key="1">
    <citation type="submission" date="2018-02" db="EMBL/GenBank/DDBJ databases">
        <title>Rhizophora mucronata_Transcriptome.</title>
        <authorList>
            <person name="Meera S.P."/>
            <person name="Sreeshan A."/>
            <person name="Augustine A."/>
        </authorList>
    </citation>
    <scope>NUCLEOTIDE SEQUENCE</scope>
    <source>
        <tissue evidence="1">Leaf</tissue>
    </source>
</reference>
<organism evidence="1">
    <name type="scientific">Rhizophora mucronata</name>
    <name type="common">Asiatic mangrove</name>
    <dbReference type="NCBI Taxonomy" id="61149"/>
    <lineage>
        <taxon>Eukaryota</taxon>
        <taxon>Viridiplantae</taxon>
        <taxon>Streptophyta</taxon>
        <taxon>Embryophyta</taxon>
        <taxon>Tracheophyta</taxon>
        <taxon>Spermatophyta</taxon>
        <taxon>Magnoliopsida</taxon>
        <taxon>eudicotyledons</taxon>
        <taxon>Gunneridae</taxon>
        <taxon>Pentapetalae</taxon>
        <taxon>rosids</taxon>
        <taxon>fabids</taxon>
        <taxon>Malpighiales</taxon>
        <taxon>Rhizophoraceae</taxon>
        <taxon>Rhizophora</taxon>
    </lineage>
</organism>
<evidence type="ECO:0000313" key="1">
    <source>
        <dbReference type="EMBL" id="MBX56615.1"/>
    </source>
</evidence>
<proteinExistence type="predicted"/>